<evidence type="ECO:0000313" key="2">
    <source>
        <dbReference type="Proteomes" id="UP000807469"/>
    </source>
</evidence>
<dbReference type="AlphaFoldDB" id="A0A9P6D4S7"/>
<protein>
    <submittedName>
        <fullName evidence="1">Uncharacterized protein</fullName>
    </submittedName>
</protein>
<keyword evidence="2" id="KW-1185">Reference proteome</keyword>
<accession>A0A9P6D4S7</accession>
<gene>
    <name evidence="1" type="ORF">BDN70DRAFT_874332</name>
</gene>
<sequence>MLASDSRLWARALLFIISSSRSDDDGGHATTTNAMTIQWRGPQCSNSNSFAQSSRLVLPPSLAMFTSSLSLFAVRFDFPVYVPGRIHCREGYIIGN</sequence>
<dbReference type="EMBL" id="MU155159">
    <property type="protein sequence ID" value="KAF9482918.1"/>
    <property type="molecule type" value="Genomic_DNA"/>
</dbReference>
<comment type="caution">
    <text evidence="1">The sequence shown here is derived from an EMBL/GenBank/DDBJ whole genome shotgun (WGS) entry which is preliminary data.</text>
</comment>
<name>A0A9P6D4S7_9AGAR</name>
<dbReference type="Proteomes" id="UP000807469">
    <property type="component" value="Unassembled WGS sequence"/>
</dbReference>
<reference evidence="1" key="1">
    <citation type="submission" date="2020-11" db="EMBL/GenBank/DDBJ databases">
        <authorList>
            <consortium name="DOE Joint Genome Institute"/>
            <person name="Ahrendt S."/>
            <person name="Riley R."/>
            <person name="Andreopoulos W."/>
            <person name="Labutti K."/>
            <person name="Pangilinan J."/>
            <person name="Ruiz-Duenas F.J."/>
            <person name="Barrasa J.M."/>
            <person name="Sanchez-Garcia M."/>
            <person name="Camarero S."/>
            <person name="Miyauchi S."/>
            <person name="Serrano A."/>
            <person name="Linde D."/>
            <person name="Babiker R."/>
            <person name="Drula E."/>
            <person name="Ayuso-Fernandez I."/>
            <person name="Pacheco R."/>
            <person name="Padilla G."/>
            <person name="Ferreira P."/>
            <person name="Barriuso J."/>
            <person name="Kellner H."/>
            <person name="Castanera R."/>
            <person name="Alfaro M."/>
            <person name="Ramirez L."/>
            <person name="Pisabarro A.G."/>
            <person name="Kuo A."/>
            <person name="Tritt A."/>
            <person name="Lipzen A."/>
            <person name="He G."/>
            <person name="Yan M."/>
            <person name="Ng V."/>
            <person name="Cullen D."/>
            <person name="Martin F."/>
            <person name="Rosso M.-N."/>
            <person name="Henrissat B."/>
            <person name="Hibbett D."/>
            <person name="Martinez A.T."/>
            <person name="Grigoriev I.V."/>
        </authorList>
    </citation>
    <scope>NUCLEOTIDE SEQUENCE</scope>
    <source>
        <strain evidence="1">CIRM-BRFM 674</strain>
    </source>
</reference>
<organism evidence="1 2">
    <name type="scientific">Pholiota conissans</name>
    <dbReference type="NCBI Taxonomy" id="109636"/>
    <lineage>
        <taxon>Eukaryota</taxon>
        <taxon>Fungi</taxon>
        <taxon>Dikarya</taxon>
        <taxon>Basidiomycota</taxon>
        <taxon>Agaricomycotina</taxon>
        <taxon>Agaricomycetes</taxon>
        <taxon>Agaricomycetidae</taxon>
        <taxon>Agaricales</taxon>
        <taxon>Agaricineae</taxon>
        <taxon>Strophariaceae</taxon>
        <taxon>Pholiota</taxon>
    </lineage>
</organism>
<evidence type="ECO:0000313" key="1">
    <source>
        <dbReference type="EMBL" id="KAF9482918.1"/>
    </source>
</evidence>
<proteinExistence type="predicted"/>